<reference evidence="4" key="1">
    <citation type="submission" date="2021-03" db="EMBL/GenBank/DDBJ databases">
        <title>Comparative genomics and phylogenomic investigation of the class Geoglossomycetes provide insights into ecological specialization and systematics.</title>
        <authorList>
            <person name="Melie T."/>
            <person name="Pirro S."/>
            <person name="Miller A.N."/>
            <person name="Quandt A."/>
        </authorList>
    </citation>
    <scope>NUCLEOTIDE SEQUENCE</scope>
    <source>
        <strain evidence="4">CAQ_001_2017</strain>
    </source>
</reference>
<dbReference type="PANTHER" id="PTHR35205:SF1">
    <property type="entry name" value="ZU5 DOMAIN-CONTAINING PROTEIN"/>
    <property type="match status" value="1"/>
</dbReference>
<dbReference type="SMART" id="SM00028">
    <property type="entry name" value="TPR"/>
    <property type="match status" value="4"/>
</dbReference>
<dbReference type="PRINTS" id="PR00364">
    <property type="entry name" value="DISEASERSIST"/>
</dbReference>
<dbReference type="Gene3D" id="3.40.50.300">
    <property type="entry name" value="P-loop containing nucleotide triphosphate hydrolases"/>
    <property type="match status" value="1"/>
</dbReference>
<feature type="repeat" description="TPR" evidence="1">
    <location>
        <begin position="671"/>
        <end position="704"/>
    </location>
</feature>
<dbReference type="InterPro" id="IPR011716">
    <property type="entry name" value="TPR-3"/>
</dbReference>
<dbReference type="Gene3D" id="1.10.8.430">
    <property type="entry name" value="Helical domain of apoptotic protease-activating factors"/>
    <property type="match status" value="1"/>
</dbReference>
<keyword evidence="5" id="KW-1185">Reference proteome</keyword>
<dbReference type="SUPFAM" id="SSF48452">
    <property type="entry name" value="TPR-like"/>
    <property type="match status" value="1"/>
</dbReference>
<keyword evidence="1" id="KW-0802">TPR repeat</keyword>
<comment type="caution">
    <text evidence="4">The sequence shown here is derived from an EMBL/GenBank/DDBJ whole genome shotgun (WGS) entry which is preliminary data.</text>
</comment>
<dbReference type="Pfam" id="PF00931">
    <property type="entry name" value="NB-ARC"/>
    <property type="match status" value="1"/>
</dbReference>
<dbReference type="Pfam" id="PF13424">
    <property type="entry name" value="TPR_12"/>
    <property type="match status" value="2"/>
</dbReference>
<accession>A0A9P8LGD2</accession>
<feature type="domain" description="NB-ARC" evidence="2">
    <location>
        <begin position="63"/>
        <end position="221"/>
    </location>
</feature>
<dbReference type="Pfam" id="PF25000">
    <property type="entry name" value="DUF7779"/>
    <property type="match status" value="1"/>
</dbReference>
<dbReference type="Proteomes" id="UP000750711">
    <property type="component" value="Unassembled WGS sequence"/>
</dbReference>
<dbReference type="SUPFAM" id="SSF52540">
    <property type="entry name" value="P-loop containing nucleoside triphosphate hydrolases"/>
    <property type="match status" value="1"/>
</dbReference>
<name>A0A9P8LGD2_9PEZI</name>
<dbReference type="Pfam" id="PF07720">
    <property type="entry name" value="TPR_3"/>
    <property type="match status" value="1"/>
</dbReference>
<dbReference type="AlphaFoldDB" id="A0A9P8LGD2"/>
<feature type="repeat" description="TPR" evidence="1">
    <location>
        <begin position="590"/>
        <end position="623"/>
    </location>
</feature>
<dbReference type="PROSITE" id="PS50005">
    <property type="entry name" value="TPR"/>
    <property type="match status" value="2"/>
</dbReference>
<organism evidence="4 5">
    <name type="scientific">Trichoglossum hirsutum</name>
    <dbReference type="NCBI Taxonomy" id="265104"/>
    <lineage>
        <taxon>Eukaryota</taxon>
        <taxon>Fungi</taxon>
        <taxon>Dikarya</taxon>
        <taxon>Ascomycota</taxon>
        <taxon>Pezizomycotina</taxon>
        <taxon>Geoglossomycetes</taxon>
        <taxon>Geoglossales</taxon>
        <taxon>Geoglossaceae</taxon>
        <taxon>Trichoglossum</taxon>
    </lineage>
</organism>
<dbReference type="PANTHER" id="PTHR35205">
    <property type="entry name" value="NB-ARC AND TPR DOMAIN PROTEIN"/>
    <property type="match status" value="1"/>
</dbReference>
<dbReference type="InterPro" id="IPR027417">
    <property type="entry name" value="P-loop_NTPase"/>
</dbReference>
<evidence type="ECO:0000313" key="4">
    <source>
        <dbReference type="EMBL" id="KAH0564997.1"/>
    </source>
</evidence>
<dbReference type="EMBL" id="JAGHQM010000150">
    <property type="protein sequence ID" value="KAH0564997.1"/>
    <property type="molecule type" value="Genomic_DNA"/>
</dbReference>
<proteinExistence type="predicted"/>
<sequence length="766" mass="87271">MRDRIRQLTEAIEREASILDIEAGHRRHEEIMNAISGAQEQQARRQVWSNIPYPRNRSFRHREEMLAQIHKHLSPEISENRAKMNFVTLHGLGGIGKTQIALEYAYRFEASYNARFWVSSDTPAKIAQGFAEIARKLKLGDGAHLQTQSLVKEWFCDTGDNWLLVFDNAEDLESIRDYWPPSTKGSILLTSQSPDWLQEDLNLDQSIRVDGFSVNEGAEMLAATMERHDPLLAEDSATIVKELGGLPLAIRQIGSYISTTGLTLPEFFKIYRDRLTASRVDEWSDGIGISYRFTVAAVFRVAFDKLPLHSSFLMDVIAFLDPDYIPQELFWEGGKDIRAWTFCKSRSEYEDALRHLRKYSLVSRTGSHGDSALSVHRLVKKHSLLRMNDTEFRKAFDCALHLLRQVFPRQSPLAEPMSGCWPQCERYISHILSLQLESSAVRQKPSCPQILAELFKDGAIYLWERGLLEQAKGLVLAAKGICERSSSDSLLRAEVYSFHACILHDSGDIDQACHFFEEQARLRRLHLQSLSVKRITPTIEDEIQLANAYNNLAGVYCSQGRYGESSLHHELSLQIKKRWESEADIEYLMGLSYGNLANVYGQQGLFDESAKLFEKALSMSSNRHFTVKRALTIHNYGCMRFSQGQTECSLRLHTEAYHIRSETLRDHYDTANSLHMLACCHYKLGDLSKAIEVLQKAVRMLESSSRPDRRRIARSKYKLALVLMEIGDPAGEELKLEAVALKEELMGVSSKVEDSEDSFNALVTYI</sequence>
<dbReference type="InterPro" id="IPR019734">
    <property type="entry name" value="TPR_rpt"/>
</dbReference>
<evidence type="ECO:0000259" key="2">
    <source>
        <dbReference type="Pfam" id="PF00931"/>
    </source>
</evidence>
<dbReference type="InterPro" id="IPR002182">
    <property type="entry name" value="NB-ARC"/>
</dbReference>
<evidence type="ECO:0008006" key="6">
    <source>
        <dbReference type="Google" id="ProtNLM"/>
    </source>
</evidence>
<feature type="domain" description="DUF7779" evidence="3">
    <location>
        <begin position="302"/>
        <end position="391"/>
    </location>
</feature>
<dbReference type="InterPro" id="IPR056681">
    <property type="entry name" value="DUF7779"/>
</dbReference>
<dbReference type="InterPro" id="IPR042197">
    <property type="entry name" value="Apaf_helical"/>
</dbReference>
<evidence type="ECO:0000259" key="3">
    <source>
        <dbReference type="Pfam" id="PF25000"/>
    </source>
</evidence>
<dbReference type="GO" id="GO:0043531">
    <property type="term" value="F:ADP binding"/>
    <property type="evidence" value="ECO:0007669"/>
    <property type="project" value="InterPro"/>
</dbReference>
<protein>
    <recommendedName>
        <fullName evidence="6">NB-ARC domain-containing protein</fullName>
    </recommendedName>
</protein>
<dbReference type="InterPro" id="IPR011990">
    <property type="entry name" value="TPR-like_helical_dom_sf"/>
</dbReference>
<evidence type="ECO:0000256" key="1">
    <source>
        <dbReference type="PROSITE-ProRule" id="PRU00339"/>
    </source>
</evidence>
<gene>
    <name evidence="4" type="ORF">GP486_001612</name>
</gene>
<dbReference type="Gene3D" id="1.25.40.10">
    <property type="entry name" value="Tetratricopeptide repeat domain"/>
    <property type="match status" value="2"/>
</dbReference>
<evidence type="ECO:0000313" key="5">
    <source>
        <dbReference type="Proteomes" id="UP000750711"/>
    </source>
</evidence>